<dbReference type="Pfam" id="PF13532">
    <property type="entry name" value="2OG-FeII_Oxy_2"/>
    <property type="match status" value="1"/>
</dbReference>
<sequence length="274" mass="29718">MDGTRTENAIEPHFIVTDLLIDTTFSTCQESDSPGSISTPDSLFDDFSELFSPDTGPAALIDAPPIPGLFFTPSLRLPADLADSVMNYCLETFFTSANINQIMLFCRAPSAESSTAPSGLPPLLISLLDVLSDILRPTLPPDIHSLLFPTVPTRARQAIINRYDPGEGITPHVDLLKRFGDGIVGVSFGSGCVMQFASSSEDQAYGVYLPEGSIIVMSGDARYKWSHGIEKKTMDYVQTPDTSSADAGRWVKRTMRMSITFRWLLPGAEVVGSA</sequence>
<evidence type="ECO:0000313" key="2">
    <source>
        <dbReference type="EMBL" id="SJL02619.1"/>
    </source>
</evidence>
<dbReference type="PANTHER" id="PTHR21052:SF0">
    <property type="entry name" value="ALPHA-KETOGLUTARATE-DEPENDENT DIOXYGENASE ALKB HOMOLOG 7, MITOCHONDRIAL"/>
    <property type="match status" value="1"/>
</dbReference>
<name>A0A284R1M6_ARMOS</name>
<reference evidence="3" key="1">
    <citation type="journal article" date="2017" name="Nat. Ecol. Evol.">
        <title>Genome expansion and lineage-specific genetic innovations in the forest pathogenic fungi Armillaria.</title>
        <authorList>
            <person name="Sipos G."/>
            <person name="Prasanna A.N."/>
            <person name="Walter M.C."/>
            <person name="O'Connor E."/>
            <person name="Balint B."/>
            <person name="Krizsan K."/>
            <person name="Kiss B."/>
            <person name="Hess J."/>
            <person name="Varga T."/>
            <person name="Slot J."/>
            <person name="Riley R."/>
            <person name="Boka B."/>
            <person name="Rigling D."/>
            <person name="Barry K."/>
            <person name="Lee J."/>
            <person name="Mihaltcheva S."/>
            <person name="LaButti K."/>
            <person name="Lipzen A."/>
            <person name="Waldron R."/>
            <person name="Moloney N.M."/>
            <person name="Sperisen C."/>
            <person name="Kredics L."/>
            <person name="Vagvoelgyi C."/>
            <person name="Patrignani A."/>
            <person name="Fitzpatrick D."/>
            <person name="Nagy I."/>
            <person name="Doyle S."/>
            <person name="Anderson J.B."/>
            <person name="Grigoriev I.V."/>
            <person name="Gueldener U."/>
            <person name="Muensterkoetter M."/>
            <person name="Nagy L.G."/>
        </authorList>
    </citation>
    <scope>NUCLEOTIDE SEQUENCE [LARGE SCALE GENOMIC DNA]</scope>
    <source>
        <strain evidence="3">C18/9</strain>
    </source>
</reference>
<dbReference type="Gene3D" id="2.60.120.590">
    <property type="entry name" value="Alpha-ketoglutarate-dependent dioxygenase AlkB-like"/>
    <property type="match status" value="1"/>
</dbReference>
<gene>
    <name evidence="2" type="ORF">ARMOST_05951</name>
</gene>
<dbReference type="EMBL" id="FUEG01000003">
    <property type="protein sequence ID" value="SJL02619.1"/>
    <property type="molecule type" value="Genomic_DNA"/>
</dbReference>
<protein>
    <recommendedName>
        <fullName evidence="1">Fe2OG dioxygenase domain-containing protein</fullName>
    </recommendedName>
</protein>
<feature type="domain" description="Fe2OG dioxygenase" evidence="1">
    <location>
        <begin position="154"/>
        <end position="265"/>
    </location>
</feature>
<dbReference type="InterPro" id="IPR005123">
    <property type="entry name" value="Oxoglu/Fe-dep_dioxygenase_dom"/>
</dbReference>
<dbReference type="GO" id="GO:0005759">
    <property type="term" value="C:mitochondrial matrix"/>
    <property type="evidence" value="ECO:0007669"/>
    <property type="project" value="TreeGrafter"/>
</dbReference>
<dbReference type="OrthoDB" id="412814at2759"/>
<evidence type="ECO:0000313" key="3">
    <source>
        <dbReference type="Proteomes" id="UP000219338"/>
    </source>
</evidence>
<dbReference type="SUPFAM" id="SSF51197">
    <property type="entry name" value="Clavaminate synthase-like"/>
    <property type="match status" value="1"/>
</dbReference>
<dbReference type="GO" id="GO:0006974">
    <property type="term" value="P:DNA damage response"/>
    <property type="evidence" value="ECO:0007669"/>
    <property type="project" value="InterPro"/>
</dbReference>
<dbReference type="PROSITE" id="PS51471">
    <property type="entry name" value="FE2OG_OXY"/>
    <property type="match status" value="1"/>
</dbReference>
<dbReference type="Proteomes" id="UP000219338">
    <property type="component" value="Unassembled WGS sequence"/>
</dbReference>
<evidence type="ECO:0000259" key="1">
    <source>
        <dbReference type="PROSITE" id="PS51471"/>
    </source>
</evidence>
<organism evidence="2 3">
    <name type="scientific">Armillaria ostoyae</name>
    <name type="common">Armillaria root rot fungus</name>
    <dbReference type="NCBI Taxonomy" id="47428"/>
    <lineage>
        <taxon>Eukaryota</taxon>
        <taxon>Fungi</taxon>
        <taxon>Dikarya</taxon>
        <taxon>Basidiomycota</taxon>
        <taxon>Agaricomycotina</taxon>
        <taxon>Agaricomycetes</taxon>
        <taxon>Agaricomycetidae</taxon>
        <taxon>Agaricales</taxon>
        <taxon>Marasmiineae</taxon>
        <taxon>Physalacriaceae</taxon>
        <taxon>Armillaria</taxon>
    </lineage>
</organism>
<proteinExistence type="predicted"/>
<dbReference type="AlphaFoldDB" id="A0A284R1M6"/>
<dbReference type="OMA" id="INQIMLF"/>
<dbReference type="GO" id="GO:0016706">
    <property type="term" value="F:2-oxoglutarate-dependent dioxygenase activity"/>
    <property type="evidence" value="ECO:0007669"/>
    <property type="project" value="TreeGrafter"/>
</dbReference>
<keyword evidence="3" id="KW-1185">Reference proteome</keyword>
<dbReference type="GO" id="GO:0006631">
    <property type="term" value="P:fatty acid metabolic process"/>
    <property type="evidence" value="ECO:0007669"/>
    <property type="project" value="TreeGrafter"/>
</dbReference>
<dbReference type="InterPro" id="IPR027450">
    <property type="entry name" value="AlkB-like"/>
</dbReference>
<dbReference type="PANTHER" id="PTHR21052">
    <property type="entry name" value="SPERMATOGENESIS ASSOCIATED 11-RELATED"/>
    <property type="match status" value="1"/>
</dbReference>
<accession>A0A284R1M6</accession>
<dbReference type="InterPro" id="IPR032870">
    <property type="entry name" value="ALKBH7-like"/>
</dbReference>
<dbReference type="InterPro" id="IPR037151">
    <property type="entry name" value="AlkB-like_sf"/>
</dbReference>